<dbReference type="InterPro" id="IPR029063">
    <property type="entry name" value="SAM-dependent_MTases_sf"/>
</dbReference>
<keyword evidence="2" id="KW-0812">Transmembrane</keyword>
<evidence type="ECO:0000313" key="3">
    <source>
        <dbReference type="EMBL" id="CAD9599983.1"/>
    </source>
</evidence>
<proteinExistence type="predicted"/>
<dbReference type="PANTHER" id="PTHR37909:SF1">
    <property type="entry name" value="S-ADENOSYL-L-METHIONINE-DEPENDENT METHYLTRANSFERASES SUPERFAMILY PROTEIN"/>
    <property type="match status" value="1"/>
</dbReference>
<feature type="compositionally biased region" description="Basic residues" evidence="1">
    <location>
        <begin position="1"/>
        <end position="13"/>
    </location>
</feature>
<dbReference type="AlphaFoldDB" id="A0A7S2L9M3"/>
<dbReference type="Gene3D" id="3.40.50.150">
    <property type="entry name" value="Vaccinia Virus protein VP39"/>
    <property type="match status" value="1"/>
</dbReference>
<reference evidence="3" key="1">
    <citation type="submission" date="2021-01" db="EMBL/GenBank/DDBJ databases">
        <authorList>
            <person name="Corre E."/>
            <person name="Pelletier E."/>
            <person name="Niang G."/>
            <person name="Scheremetjew M."/>
            <person name="Finn R."/>
            <person name="Kale V."/>
            <person name="Holt S."/>
            <person name="Cochrane G."/>
            <person name="Meng A."/>
            <person name="Brown T."/>
            <person name="Cohen L."/>
        </authorList>
    </citation>
    <scope>NUCLEOTIDE SEQUENCE</scope>
    <source>
        <strain evidence="3">SM1012Den-03</strain>
    </source>
</reference>
<gene>
    <name evidence="3" type="ORF">SMAR0320_LOCUS9974</name>
</gene>
<dbReference type="Pfam" id="PF13578">
    <property type="entry name" value="Methyltransf_24"/>
    <property type="match status" value="1"/>
</dbReference>
<feature type="region of interest" description="Disordered" evidence="1">
    <location>
        <begin position="1"/>
        <end position="48"/>
    </location>
</feature>
<accession>A0A7S2L9M3</accession>
<organism evidence="3">
    <name type="scientific">Skeletonema marinoi</name>
    <dbReference type="NCBI Taxonomy" id="267567"/>
    <lineage>
        <taxon>Eukaryota</taxon>
        <taxon>Sar</taxon>
        <taxon>Stramenopiles</taxon>
        <taxon>Ochrophyta</taxon>
        <taxon>Bacillariophyta</taxon>
        <taxon>Coscinodiscophyceae</taxon>
        <taxon>Thalassiosirophycidae</taxon>
        <taxon>Thalassiosirales</taxon>
        <taxon>Skeletonemataceae</taxon>
        <taxon>Skeletonema</taxon>
        <taxon>Skeletonema marinoi-dohrnii complex</taxon>
    </lineage>
</organism>
<sequence length="761" mass="85450">MVLTNHSRRRHAHANASQRQTRDEDEENLHHSTPKPSWPNSHSRTKKKNIFSSSPPVISVAFFGACLILISVTAILLLKNQHQHTKFLQLKDDSPVHEDEDGKDHLLDKQVEFVALAELEAITCKLLGPDDFGNGCPPGCGCKGHPVDCPQHYSVEDVIKSADAILDVSSSLYYASQLELQHADAMKKCNNANNTNGRSIDLESPPLHLESGGYCLSHRRIEQTLTLPDTRIINIPEWHALPSDRIVETLEELFRAEGVISVSDFGAGVGQYGVYLKSHIPGLIYQAYDGAGDIESYTNGFVKYSDFTQPLDLPVTEWVLSLDVGEHIPSKYEGIFIRNLHRHNCKGLILSWGVLGQDGENHINLHSNTYVMNIFHSLGYLRDFELEAKLRNPEGNHEWFVKSSMAFRRRHVTCGRPVPALRRISTIAIAQNNSSIDPTSLKAPIVSKNRMPEKSFDLIKTPAADRDLDGLTVDLAYTLNVPSNWWDGLDTSPSYNSLMMSLHGKDIWRDDRLLAHLDFLGIKGDTHEIFGSPLRGPIEALLRQYKPKIFLEVGVFRGATSTKIATFFKEEKEGWAKDSYVLSMDTWLLDLAFAWNGGKSKNADKVKNEDEYFKVNKISGGNQMYFQFLSNCLATKTNDRIIPIQTASLNGAIALLSHGVRPDFMYIDASHANPDVFLDYENFYKILKPGGVMTFDDVKSVPACRDAFNMLARKYDLKQYFLLESTKSQGYIIKKDEKETKNVHSASASTCLDTKEYNVGV</sequence>
<dbReference type="EMBL" id="HBGZ01013974">
    <property type="protein sequence ID" value="CAD9599983.1"/>
    <property type="molecule type" value="Transcribed_RNA"/>
</dbReference>
<feature type="transmembrane region" description="Helical" evidence="2">
    <location>
        <begin position="57"/>
        <end position="78"/>
    </location>
</feature>
<evidence type="ECO:0000256" key="1">
    <source>
        <dbReference type="SAM" id="MobiDB-lite"/>
    </source>
</evidence>
<evidence type="ECO:0000256" key="2">
    <source>
        <dbReference type="SAM" id="Phobius"/>
    </source>
</evidence>
<dbReference type="SUPFAM" id="SSF53335">
    <property type="entry name" value="S-adenosyl-L-methionine-dependent methyltransferases"/>
    <property type="match status" value="1"/>
</dbReference>
<dbReference type="PANTHER" id="PTHR37909">
    <property type="entry name" value="S-ADENOSYL-L-METHIONINE-DEPENDENT METHYLTRANSFERASES SUPERFAMILY PROTEIN"/>
    <property type="match status" value="1"/>
</dbReference>
<name>A0A7S2L9M3_9STRA</name>
<keyword evidence="2" id="KW-0472">Membrane</keyword>
<protein>
    <submittedName>
        <fullName evidence="3">Uncharacterized protein</fullName>
    </submittedName>
</protein>
<keyword evidence="2" id="KW-1133">Transmembrane helix</keyword>